<keyword evidence="3" id="KW-0418">Kinase</keyword>
<dbReference type="AlphaFoldDB" id="A0A7S7NRV4"/>
<dbReference type="RefSeq" id="WP_194449757.1">
    <property type="nucleotide sequence ID" value="NZ_CP063849.1"/>
</dbReference>
<dbReference type="Gene3D" id="1.10.1070.20">
    <property type="match status" value="1"/>
</dbReference>
<feature type="domain" description="HipA-like C-terminal" evidence="4">
    <location>
        <begin position="135"/>
        <end position="373"/>
    </location>
</feature>
<keyword evidence="7" id="KW-1185">Reference proteome</keyword>
<evidence type="ECO:0000313" key="7">
    <source>
        <dbReference type="Proteomes" id="UP000593892"/>
    </source>
</evidence>
<dbReference type="KEGG" id="pfer:IRI77_36060"/>
<evidence type="ECO:0000259" key="5">
    <source>
        <dbReference type="Pfam" id="PF13657"/>
    </source>
</evidence>
<evidence type="ECO:0000313" key="6">
    <source>
        <dbReference type="EMBL" id="QOY88094.1"/>
    </source>
</evidence>
<proteinExistence type="inferred from homology"/>
<dbReference type="GO" id="GO:0005829">
    <property type="term" value="C:cytosol"/>
    <property type="evidence" value="ECO:0007669"/>
    <property type="project" value="TreeGrafter"/>
</dbReference>
<evidence type="ECO:0000256" key="1">
    <source>
        <dbReference type="ARBA" id="ARBA00010164"/>
    </source>
</evidence>
<dbReference type="PANTHER" id="PTHR37419:SF1">
    <property type="entry name" value="SERINE_THREONINE-PROTEIN KINASE TOXIN HIPA"/>
    <property type="match status" value="1"/>
</dbReference>
<dbReference type="InterPro" id="IPR012893">
    <property type="entry name" value="HipA-like_C"/>
</dbReference>
<reference evidence="6 7" key="1">
    <citation type="submission" date="2020-10" db="EMBL/GenBank/DDBJ databases">
        <title>Complete genome sequence of Paludibaculum fermentans P105T, a facultatively anaerobic acidobacterium capable of dissimilatory Fe(III) reduction.</title>
        <authorList>
            <person name="Dedysh S.N."/>
            <person name="Beletsky A.V."/>
            <person name="Kulichevskaya I.S."/>
            <person name="Mardanov A.V."/>
            <person name="Ravin N.V."/>
        </authorList>
    </citation>
    <scope>NUCLEOTIDE SEQUENCE [LARGE SCALE GENOMIC DNA]</scope>
    <source>
        <strain evidence="6 7">P105</strain>
    </source>
</reference>
<dbReference type="Pfam" id="PF07804">
    <property type="entry name" value="HipA_C"/>
    <property type="match status" value="1"/>
</dbReference>
<name>A0A7S7NRV4_PALFE</name>
<evidence type="ECO:0000256" key="3">
    <source>
        <dbReference type="ARBA" id="ARBA00022777"/>
    </source>
</evidence>
<dbReference type="EMBL" id="CP063849">
    <property type="protein sequence ID" value="QOY88094.1"/>
    <property type="molecule type" value="Genomic_DNA"/>
</dbReference>
<dbReference type="Pfam" id="PF13657">
    <property type="entry name" value="Couple_hipA"/>
    <property type="match status" value="1"/>
</dbReference>
<organism evidence="6 7">
    <name type="scientific">Paludibaculum fermentans</name>
    <dbReference type="NCBI Taxonomy" id="1473598"/>
    <lineage>
        <taxon>Bacteria</taxon>
        <taxon>Pseudomonadati</taxon>
        <taxon>Acidobacteriota</taxon>
        <taxon>Terriglobia</taxon>
        <taxon>Bryobacterales</taxon>
        <taxon>Bryobacteraceae</taxon>
        <taxon>Paludibaculum</taxon>
    </lineage>
</organism>
<accession>A0A7S7NRV4</accession>
<feature type="domain" description="HipA N-terminal subdomain 1" evidence="5">
    <location>
        <begin position="12"/>
        <end position="115"/>
    </location>
</feature>
<dbReference type="InterPro" id="IPR017508">
    <property type="entry name" value="HipA_N1"/>
</dbReference>
<dbReference type="GO" id="GO:0004674">
    <property type="term" value="F:protein serine/threonine kinase activity"/>
    <property type="evidence" value="ECO:0007669"/>
    <property type="project" value="TreeGrafter"/>
</dbReference>
<dbReference type="PANTHER" id="PTHR37419">
    <property type="entry name" value="SERINE/THREONINE-PROTEIN KINASE TOXIN HIPA"/>
    <property type="match status" value="1"/>
</dbReference>
<dbReference type="Proteomes" id="UP000593892">
    <property type="component" value="Chromosome"/>
</dbReference>
<evidence type="ECO:0000259" key="4">
    <source>
        <dbReference type="Pfam" id="PF07804"/>
    </source>
</evidence>
<dbReference type="InterPro" id="IPR052028">
    <property type="entry name" value="HipA_Ser/Thr_kinase"/>
</dbReference>
<dbReference type="NCBIfam" id="TIGR03071">
    <property type="entry name" value="couple_hipA"/>
    <property type="match status" value="1"/>
</dbReference>
<evidence type="ECO:0000256" key="2">
    <source>
        <dbReference type="ARBA" id="ARBA00022679"/>
    </source>
</evidence>
<keyword evidence="2" id="KW-0808">Transferase</keyword>
<comment type="similarity">
    <text evidence="1">Belongs to the HipA Ser/Thr kinase family.</text>
</comment>
<protein>
    <submittedName>
        <fullName evidence="6">Type II toxin-antitoxin system HipA family toxin</fullName>
    </submittedName>
</protein>
<gene>
    <name evidence="6" type="ORF">IRI77_36060</name>
</gene>
<sequence length="404" mass="43931">MTPELERTHVLGVYLHDRLAGTLTRLAGDQHLFSFEQHYVDDPGRATLSLGFKASSGGLVTRARPTLRRLPPFFANLLPEGHLRTYLAAKAGVHLEREFSLMAVLGADLSGAVVIRPMDSVKPAAQPPRPGAIRFSLAGTHLKFPAILEAAGGLTIPAQGIGGNWIVKLPSTQCPSVPENEFVMLELARAIGIQVPPLRLLPVAEIGGLPADFARLPGQALAVQRFDRTANGRRIHMEDFAQVFGQLPEDKHKGRSYANIAAVLRAETAGDATGDFLRRIVFSVLIGNGDMHLKNWALLYPDGRVPTLAPAYDYVSTLPYLREDQLALSFGGSRALHEITLDQVRRFADRAGLPMAPAWDTVRTTAELTARAWKDLPQKDLLPPELRLTIGAQIRRVAASIAAA</sequence>